<evidence type="ECO:0000256" key="1">
    <source>
        <dbReference type="SAM" id="Phobius"/>
    </source>
</evidence>
<accession>A0AAV6VJN7</accession>
<gene>
    <name evidence="2" type="ORF">JTE90_013831</name>
</gene>
<protein>
    <submittedName>
        <fullName evidence="2">Uncharacterized protein</fullName>
    </submittedName>
</protein>
<proteinExistence type="predicted"/>
<name>A0AAV6VJN7_9ARAC</name>
<keyword evidence="3" id="KW-1185">Reference proteome</keyword>
<sequence length="109" mass="12586">MERNHSIAFQPKREFRIFVHVLRSLMVDSGDKRPFKGIEGRFWTRMALLANCKAMGLLRDTKRLVSQITVPVISVPILSGTVNWIFRISRQKIVFMVLLMAFPQVVSLV</sequence>
<keyword evidence="1" id="KW-0472">Membrane</keyword>
<dbReference type="Proteomes" id="UP000827092">
    <property type="component" value="Unassembled WGS sequence"/>
</dbReference>
<dbReference type="EMBL" id="JAFNEN010000072">
    <property type="protein sequence ID" value="KAG8196348.1"/>
    <property type="molecule type" value="Genomic_DNA"/>
</dbReference>
<reference evidence="2 3" key="1">
    <citation type="journal article" date="2022" name="Nat. Ecol. Evol.">
        <title>A masculinizing supergene underlies an exaggerated male reproductive morph in a spider.</title>
        <authorList>
            <person name="Hendrickx F."/>
            <person name="De Corte Z."/>
            <person name="Sonet G."/>
            <person name="Van Belleghem S.M."/>
            <person name="Kostlbacher S."/>
            <person name="Vangestel C."/>
        </authorList>
    </citation>
    <scope>NUCLEOTIDE SEQUENCE [LARGE SCALE GENOMIC DNA]</scope>
    <source>
        <strain evidence="2">W744_W776</strain>
    </source>
</reference>
<keyword evidence="1" id="KW-0812">Transmembrane</keyword>
<feature type="transmembrane region" description="Helical" evidence="1">
    <location>
        <begin position="64"/>
        <end position="86"/>
    </location>
</feature>
<comment type="caution">
    <text evidence="2">The sequence shown here is derived from an EMBL/GenBank/DDBJ whole genome shotgun (WGS) entry which is preliminary data.</text>
</comment>
<evidence type="ECO:0000313" key="2">
    <source>
        <dbReference type="EMBL" id="KAG8196348.1"/>
    </source>
</evidence>
<dbReference type="AlphaFoldDB" id="A0AAV6VJN7"/>
<keyword evidence="1" id="KW-1133">Transmembrane helix</keyword>
<organism evidence="2 3">
    <name type="scientific">Oedothorax gibbosus</name>
    <dbReference type="NCBI Taxonomy" id="931172"/>
    <lineage>
        <taxon>Eukaryota</taxon>
        <taxon>Metazoa</taxon>
        <taxon>Ecdysozoa</taxon>
        <taxon>Arthropoda</taxon>
        <taxon>Chelicerata</taxon>
        <taxon>Arachnida</taxon>
        <taxon>Araneae</taxon>
        <taxon>Araneomorphae</taxon>
        <taxon>Entelegynae</taxon>
        <taxon>Araneoidea</taxon>
        <taxon>Linyphiidae</taxon>
        <taxon>Erigoninae</taxon>
        <taxon>Oedothorax</taxon>
    </lineage>
</organism>
<evidence type="ECO:0000313" key="3">
    <source>
        <dbReference type="Proteomes" id="UP000827092"/>
    </source>
</evidence>